<dbReference type="EMBL" id="FOIN01000029">
    <property type="protein sequence ID" value="SET69567.1"/>
    <property type="molecule type" value="Genomic_DNA"/>
</dbReference>
<evidence type="ECO:0000313" key="2">
    <source>
        <dbReference type="EMBL" id="SET69567.1"/>
    </source>
</evidence>
<feature type="transmembrane region" description="Helical" evidence="1">
    <location>
        <begin position="39"/>
        <end position="62"/>
    </location>
</feature>
<accession>A0A1I0GER8</accession>
<gene>
    <name evidence="2" type="ORF">SAMN04489758_1298</name>
</gene>
<dbReference type="Proteomes" id="UP000198558">
    <property type="component" value="Unassembled WGS sequence"/>
</dbReference>
<protein>
    <submittedName>
        <fullName evidence="2">Uncharacterized membrane protein</fullName>
    </submittedName>
</protein>
<feature type="transmembrane region" description="Helical" evidence="1">
    <location>
        <begin position="113"/>
        <end position="132"/>
    </location>
</feature>
<dbReference type="GeneID" id="78288991"/>
<keyword evidence="1" id="KW-1133">Transmembrane helix</keyword>
<dbReference type="AlphaFoldDB" id="A0A1I0GER8"/>
<dbReference type="Pfam" id="PF06541">
    <property type="entry name" value="ABC_trans_CmpB"/>
    <property type="match status" value="1"/>
</dbReference>
<dbReference type="OrthoDB" id="9789229at2"/>
<organism evidence="2 3">
    <name type="scientific">Thomasclavelia cocleata</name>
    <dbReference type="NCBI Taxonomy" id="69824"/>
    <lineage>
        <taxon>Bacteria</taxon>
        <taxon>Bacillati</taxon>
        <taxon>Bacillota</taxon>
        <taxon>Erysipelotrichia</taxon>
        <taxon>Erysipelotrichales</taxon>
        <taxon>Coprobacillaceae</taxon>
        <taxon>Thomasclavelia</taxon>
    </lineage>
</organism>
<sequence length="252" mass="29981">MTNYLMILVISFYLYCFFGWVWESFVLPLSRKQLPYNRGFLYGPWIPIYGFGAILVIVLFDIRHVNYPFYVLVLGGGVVSCLLEYITSFIMEELFHRRWWDYSQKAFNVNGRICLEGFLCFGLFSAVVVNYIQPFFVKQLMVINKDVLLIIGIVLGGCFIVDTIITTRTALKIDKKLELVKQILDEKEEKIIAGLEKRQAKLFKKLEQHGLEWQKQQLLLRKLLEEEKLFRYRYRRLIRAFPHIIKKKRRDD</sequence>
<feature type="transmembrane region" description="Helical" evidence="1">
    <location>
        <begin position="68"/>
        <end position="92"/>
    </location>
</feature>
<keyword evidence="1" id="KW-0812">Transmembrane</keyword>
<feature type="transmembrane region" description="Helical" evidence="1">
    <location>
        <begin position="147"/>
        <end position="171"/>
    </location>
</feature>
<keyword evidence="1" id="KW-0472">Membrane</keyword>
<evidence type="ECO:0000256" key="1">
    <source>
        <dbReference type="SAM" id="Phobius"/>
    </source>
</evidence>
<reference evidence="3" key="1">
    <citation type="submission" date="2016-10" db="EMBL/GenBank/DDBJ databases">
        <authorList>
            <person name="Varghese N."/>
            <person name="Submissions S."/>
        </authorList>
    </citation>
    <scope>NUCLEOTIDE SEQUENCE [LARGE SCALE GENOMIC DNA]</scope>
    <source>
        <strain evidence="3">DSM 1551</strain>
    </source>
</reference>
<keyword evidence="3" id="KW-1185">Reference proteome</keyword>
<dbReference type="InterPro" id="IPR010540">
    <property type="entry name" value="CmpB_TMEM229"/>
</dbReference>
<feature type="transmembrane region" description="Helical" evidence="1">
    <location>
        <begin position="6"/>
        <end position="27"/>
    </location>
</feature>
<proteinExistence type="predicted"/>
<name>A0A1I0GER8_9FIRM</name>
<evidence type="ECO:0000313" key="3">
    <source>
        <dbReference type="Proteomes" id="UP000198558"/>
    </source>
</evidence>
<dbReference type="RefSeq" id="WP_092355231.1">
    <property type="nucleotide sequence ID" value="NZ_CAJTPY010000038.1"/>
</dbReference>